<dbReference type="InterPro" id="IPR036852">
    <property type="entry name" value="Peptidase_S8/S53_dom_sf"/>
</dbReference>
<evidence type="ECO:0000256" key="6">
    <source>
        <dbReference type="SAM" id="SignalP"/>
    </source>
</evidence>
<sequence length="507" mass="56478">MKKLILCLFVLISSDAYSQSKYWIYFTDKAGTPPDISFISERTRLNRATLQLDLIQYSDVPLSHRYLDILSVFYHVTIINKSKWLNAASAYLNRQQVEAIRHLAFVKGIVPIKSGHLTGWNKGLESVEYYVSEQINAGALRNEALTGENVIVGIIDGRFTNSNMHPTLKHIIKGNRILGTRDFVEPDKVDFFKEEKSPEAHGTAVLRKIAAIESNNRRSGLASGASFYLARTDNAEREFRQEEDYWVAALEWMDSLGVRLVNSSIGYSYGFDNPKENYSPKDMNGHTTAITKAAQIAAEKKGMIIVVAAGNDGGEKLWRVVAAPADAKGVISVGATNQDWSKAHYSAIGPQNLSYLKPNIAVFSNQGTSLSAPVITALLACIMQKQPNLTREEAQKLLEKSGHLYPYANNYIGYGIPDARRMLDHLKKLKVPVSSEKIEATDAEVLIKRKEGDVGKGIAFHKSNRQIVESQNQIKFDASGTSVIRKQPGVERTTIAFNTRVIEIIWK</sequence>
<keyword evidence="3 5" id="KW-0378">Hydrolase</keyword>
<evidence type="ECO:0000313" key="8">
    <source>
        <dbReference type="EMBL" id="MDN5217508.1"/>
    </source>
</evidence>
<feature type="active site" description="Charge relay system" evidence="5">
    <location>
        <position position="156"/>
    </location>
</feature>
<feature type="domain" description="Peptidase S8/S53" evidence="7">
    <location>
        <begin position="147"/>
        <end position="415"/>
    </location>
</feature>
<feature type="chain" id="PRO_5046470098" evidence="6">
    <location>
        <begin position="19"/>
        <end position="507"/>
    </location>
</feature>
<dbReference type="SUPFAM" id="SSF52743">
    <property type="entry name" value="Subtilisin-like"/>
    <property type="match status" value="1"/>
</dbReference>
<proteinExistence type="inferred from homology"/>
<dbReference type="InterPro" id="IPR050131">
    <property type="entry name" value="Peptidase_S8_subtilisin-like"/>
</dbReference>
<dbReference type="InterPro" id="IPR000209">
    <property type="entry name" value="Peptidase_S8/S53_dom"/>
</dbReference>
<feature type="signal peptide" evidence="6">
    <location>
        <begin position="1"/>
        <end position="18"/>
    </location>
</feature>
<evidence type="ECO:0000256" key="2">
    <source>
        <dbReference type="ARBA" id="ARBA00022670"/>
    </source>
</evidence>
<dbReference type="PROSITE" id="PS51892">
    <property type="entry name" value="SUBTILASE"/>
    <property type="match status" value="1"/>
</dbReference>
<reference evidence="8" key="1">
    <citation type="submission" date="2023-06" db="EMBL/GenBank/DDBJ databases">
        <title>Genomic of Agaribacillus aureum.</title>
        <authorList>
            <person name="Wang G."/>
        </authorList>
    </citation>
    <scope>NUCLEOTIDE SEQUENCE</scope>
    <source>
        <strain evidence="8">BMA12</strain>
    </source>
</reference>
<protein>
    <submittedName>
        <fullName evidence="8">S8 family serine peptidase</fullName>
    </submittedName>
</protein>
<keyword evidence="2 5" id="KW-0645">Protease</keyword>
<organism evidence="8 9">
    <name type="scientific">Agaribacillus aureus</name>
    <dbReference type="NCBI Taxonomy" id="3051825"/>
    <lineage>
        <taxon>Bacteria</taxon>
        <taxon>Pseudomonadati</taxon>
        <taxon>Bacteroidota</taxon>
        <taxon>Cytophagia</taxon>
        <taxon>Cytophagales</taxon>
        <taxon>Splendidivirgaceae</taxon>
        <taxon>Agaribacillus</taxon>
    </lineage>
</organism>
<keyword evidence="4 5" id="KW-0720">Serine protease</keyword>
<dbReference type="PANTHER" id="PTHR43806:SF67">
    <property type="entry name" value="EGF-LIKE DOMAIN-CONTAINING PROTEIN"/>
    <property type="match status" value="1"/>
</dbReference>
<accession>A0ABT8LJ26</accession>
<comment type="similarity">
    <text evidence="1 5">Belongs to the peptidase S8 family.</text>
</comment>
<keyword evidence="9" id="KW-1185">Reference proteome</keyword>
<dbReference type="PROSITE" id="PS00138">
    <property type="entry name" value="SUBTILASE_SER"/>
    <property type="match status" value="1"/>
</dbReference>
<dbReference type="EMBL" id="JAUJEB010000021">
    <property type="protein sequence ID" value="MDN5217508.1"/>
    <property type="molecule type" value="Genomic_DNA"/>
</dbReference>
<feature type="active site" description="Charge relay system" evidence="5">
    <location>
        <position position="369"/>
    </location>
</feature>
<dbReference type="InterPro" id="IPR023828">
    <property type="entry name" value="Peptidase_S8_Ser-AS"/>
</dbReference>
<evidence type="ECO:0000256" key="3">
    <source>
        <dbReference type="ARBA" id="ARBA00022801"/>
    </source>
</evidence>
<name>A0ABT8LJ26_9BACT</name>
<evidence type="ECO:0000256" key="4">
    <source>
        <dbReference type="ARBA" id="ARBA00022825"/>
    </source>
</evidence>
<evidence type="ECO:0000256" key="1">
    <source>
        <dbReference type="ARBA" id="ARBA00011073"/>
    </source>
</evidence>
<evidence type="ECO:0000313" key="9">
    <source>
        <dbReference type="Proteomes" id="UP001172083"/>
    </source>
</evidence>
<evidence type="ECO:0000259" key="7">
    <source>
        <dbReference type="Pfam" id="PF00082"/>
    </source>
</evidence>
<gene>
    <name evidence="8" type="ORF">QQ020_35880</name>
</gene>
<evidence type="ECO:0000256" key="5">
    <source>
        <dbReference type="PROSITE-ProRule" id="PRU01240"/>
    </source>
</evidence>
<dbReference type="Pfam" id="PF00082">
    <property type="entry name" value="Peptidase_S8"/>
    <property type="match status" value="1"/>
</dbReference>
<dbReference type="RefSeq" id="WP_346762842.1">
    <property type="nucleotide sequence ID" value="NZ_JAUJEB010000021.1"/>
</dbReference>
<keyword evidence="6" id="KW-0732">Signal</keyword>
<dbReference type="Gene3D" id="3.40.50.200">
    <property type="entry name" value="Peptidase S8/S53 domain"/>
    <property type="match status" value="1"/>
</dbReference>
<feature type="active site" description="Charge relay system" evidence="5">
    <location>
        <position position="201"/>
    </location>
</feature>
<comment type="caution">
    <text evidence="8">The sequence shown here is derived from an EMBL/GenBank/DDBJ whole genome shotgun (WGS) entry which is preliminary data.</text>
</comment>
<dbReference type="PANTHER" id="PTHR43806">
    <property type="entry name" value="PEPTIDASE S8"/>
    <property type="match status" value="1"/>
</dbReference>
<dbReference type="Proteomes" id="UP001172083">
    <property type="component" value="Unassembled WGS sequence"/>
</dbReference>